<organism evidence="2">
    <name type="scientific">Cladocopium goreaui</name>
    <dbReference type="NCBI Taxonomy" id="2562237"/>
    <lineage>
        <taxon>Eukaryota</taxon>
        <taxon>Sar</taxon>
        <taxon>Alveolata</taxon>
        <taxon>Dinophyceae</taxon>
        <taxon>Suessiales</taxon>
        <taxon>Symbiodiniaceae</taxon>
        <taxon>Cladocopium</taxon>
    </lineage>
</organism>
<evidence type="ECO:0000313" key="3">
    <source>
        <dbReference type="EMBL" id="CAL1154500.1"/>
    </source>
</evidence>
<dbReference type="EMBL" id="CAMXCT010002890">
    <property type="protein sequence ID" value="CAI4001125.1"/>
    <property type="molecule type" value="Genomic_DNA"/>
</dbReference>
<evidence type="ECO:0000313" key="2">
    <source>
        <dbReference type="EMBL" id="CAI4001125.1"/>
    </source>
</evidence>
<reference evidence="3" key="2">
    <citation type="submission" date="2024-04" db="EMBL/GenBank/DDBJ databases">
        <authorList>
            <person name="Chen Y."/>
            <person name="Shah S."/>
            <person name="Dougan E. K."/>
            <person name="Thang M."/>
            <person name="Chan C."/>
        </authorList>
    </citation>
    <scope>NUCLEOTIDE SEQUENCE [LARGE SCALE GENOMIC DNA]</scope>
</reference>
<comment type="caution">
    <text evidence="2">The sequence shown here is derived from an EMBL/GenBank/DDBJ whole genome shotgun (WGS) entry which is preliminary data.</text>
</comment>
<accession>A0A9P1D162</accession>
<dbReference type="InterPro" id="IPR029044">
    <property type="entry name" value="Nucleotide-diphossugar_trans"/>
</dbReference>
<feature type="transmembrane region" description="Helical" evidence="1">
    <location>
        <begin position="115"/>
        <end position="133"/>
    </location>
</feature>
<dbReference type="AlphaFoldDB" id="A0A9P1D162"/>
<evidence type="ECO:0000256" key="1">
    <source>
        <dbReference type="SAM" id="Phobius"/>
    </source>
</evidence>
<dbReference type="OrthoDB" id="2014201at2759"/>
<reference evidence="2" key="1">
    <citation type="submission" date="2022-10" db="EMBL/GenBank/DDBJ databases">
        <authorList>
            <person name="Chen Y."/>
            <person name="Dougan E. K."/>
            <person name="Chan C."/>
            <person name="Rhodes N."/>
            <person name="Thang M."/>
        </authorList>
    </citation>
    <scope>NUCLEOTIDE SEQUENCE</scope>
</reference>
<dbReference type="EMBL" id="CAMXCT020002890">
    <property type="protein sequence ID" value="CAL1154500.1"/>
    <property type="molecule type" value="Genomic_DNA"/>
</dbReference>
<keyword evidence="5" id="KW-1185">Reference proteome</keyword>
<evidence type="ECO:0000313" key="5">
    <source>
        <dbReference type="Proteomes" id="UP001152797"/>
    </source>
</evidence>
<dbReference type="GO" id="GO:0016757">
    <property type="term" value="F:glycosyltransferase activity"/>
    <property type="evidence" value="ECO:0007669"/>
    <property type="project" value="InterPro"/>
</dbReference>
<name>A0A9P1D162_9DINO</name>
<protein>
    <submittedName>
        <fullName evidence="4">Uncharacterized protein R707</fullName>
    </submittedName>
</protein>
<dbReference type="Proteomes" id="UP001152797">
    <property type="component" value="Unassembled WGS sequence"/>
</dbReference>
<gene>
    <name evidence="2" type="ORF">C1SCF055_LOCUS27198</name>
</gene>
<sequence>MRGCRAPECTAGDPLKKLKLRVHRSQQAFLEFSVELWTSPLAKDSDLQDGVLAAVSMETMTKWRRLWEQKPALNFGSFRAMNASTVGAADFWRVTTSRECGTNEMSQRSRFPLKLRLWSFSVAVAIAVLRALWRKKLRRYVAFLRISSPLRGADVKYAQLLPQQTWYKTRSGRWYRWPSLLQSLSCSWNAACPCCKRPLRLELSEKVPPKATVAPEAKGKYAYLICLWGSSMEYILGAMVLGASIRKTGSKHDRLCLFTEDVPREHIERLSGLWKCRRISHVQVPMEELSFPDREERFAHVFTKLRGLGLTEYEKVLMMDIDLLVRQNIDDLFNLPAPAALRRGMNDWGQSRHGRPIDGTSILLGEDKSQPRWSWGQGTGINAGVMLWQPNQEMLDEMLAELDEPNHPEHVRGNGPEQDYLSRTWADAPWTHIGAQYNFQLHQMFFALHPDRAQYAERANLLEHPERIKIVHYSGKPTAKPWHRVLDPRWKDFWPSRSRDEEYVKLFAEEFMGYWLWILRDAEKFQLQAEGPNASWDMARLELGEDGEYYRKDWRDPTVRQHLPIPARRAQGAMQLLTSVLQEWFDIYESLEAELPSLRYGAFASRLRPGPVRTLRPRLERPAALKRTCWKRQSRQAWWMEVEKLPKSSQPKGPADAKPSKLQKVTASCGISPEGVASVSLRDSDSTFDEEGLDVEGLYIKHYGQVAARHFQIHDLSPEGLEPLQLWASTIPDGAILLMAMVGIAGDVTPLLHTLAQLGVPQEAPPEHCKVLACVSMAGEATERKAMANHASPDVAYASLLLDPQLEEFLEEDLFLRDVRAETWHFMIWGRLGRRHSVEARIDLVQGVLLVNLHFWLLIPTVLHHHSGESIVSGAEEPANPRSLIDSAAVGAAFSDVAVVSAETATVTTVPASTSETEGSNATAVEAAPAVLPPAPPKLPPLQRRCADPRDKTCNFPRRRCKLSHVDILGSEGTKCPQDAWVNAMVRADPDPDKVIMNVGCNKGHDSIAWLQRFDQRRFWNLRKWTSLMAAHKAVCALDTQIRKPPPFNSSKAPVALCVEAMPATVHLLKEVRKLAGYSVKSSTEANAGWLKFWWRAMTDVAKPGDTTEFINASAGQESARMGLKASYRPKAHRISVPLGTATGRGVSFGVLRRGSS</sequence>
<keyword evidence="1" id="KW-0812">Transmembrane</keyword>
<proteinExistence type="predicted"/>
<evidence type="ECO:0000313" key="4">
    <source>
        <dbReference type="EMBL" id="CAL4788437.1"/>
    </source>
</evidence>
<dbReference type="Gene3D" id="3.90.550.10">
    <property type="entry name" value="Spore Coat Polysaccharide Biosynthesis Protein SpsA, Chain A"/>
    <property type="match status" value="1"/>
</dbReference>
<dbReference type="InterPro" id="IPR050587">
    <property type="entry name" value="GNT1/Glycosyltrans_8"/>
</dbReference>
<keyword evidence="1" id="KW-1133">Transmembrane helix</keyword>
<dbReference type="PANTHER" id="PTHR11183">
    <property type="entry name" value="GLYCOGENIN SUBFAMILY MEMBER"/>
    <property type="match status" value="1"/>
</dbReference>
<dbReference type="InterPro" id="IPR002495">
    <property type="entry name" value="Glyco_trans_8"/>
</dbReference>
<dbReference type="EMBL" id="CAMXCT030002890">
    <property type="protein sequence ID" value="CAL4788437.1"/>
    <property type="molecule type" value="Genomic_DNA"/>
</dbReference>
<keyword evidence="1" id="KW-0472">Membrane</keyword>
<dbReference type="Pfam" id="PF01501">
    <property type="entry name" value="Glyco_transf_8"/>
    <property type="match status" value="1"/>
</dbReference>
<dbReference type="SUPFAM" id="SSF53448">
    <property type="entry name" value="Nucleotide-diphospho-sugar transferases"/>
    <property type="match status" value="1"/>
</dbReference>